<protein>
    <recommendedName>
        <fullName evidence="2">Major facilitator superfamily (MFS) profile domain-containing protein</fullName>
    </recommendedName>
</protein>
<keyword evidence="1" id="KW-0812">Transmembrane</keyword>
<feature type="domain" description="Major facilitator superfamily (MFS) profile" evidence="2">
    <location>
        <begin position="1"/>
        <end position="72"/>
    </location>
</feature>
<gene>
    <name evidence="3" type="ORF">G3T16_02110</name>
</gene>
<keyword evidence="4" id="KW-1185">Reference proteome</keyword>
<dbReference type="Proteomes" id="UP000477680">
    <property type="component" value="Chromosome"/>
</dbReference>
<sequence length="72" mass="8160">MTRSRRRYLRTTILGILAMAVLLWAAVDQFGVSRERVLELLLTTLLVVAVIIIIAALGAGLWILLRRLFGRR</sequence>
<dbReference type="InterPro" id="IPR020846">
    <property type="entry name" value="MFS_dom"/>
</dbReference>
<evidence type="ECO:0000313" key="3">
    <source>
        <dbReference type="EMBL" id="QIB64377.1"/>
    </source>
</evidence>
<proteinExistence type="predicted"/>
<dbReference type="AlphaFoldDB" id="A0A6C0U081"/>
<dbReference type="EMBL" id="CP048711">
    <property type="protein sequence ID" value="QIB64377.1"/>
    <property type="molecule type" value="Genomic_DNA"/>
</dbReference>
<keyword evidence="1" id="KW-1133">Transmembrane helix</keyword>
<dbReference type="PROSITE" id="PS50850">
    <property type="entry name" value="MFS"/>
    <property type="match status" value="1"/>
</dbReference>
<accession>A0A6C0U081</accession>
<name>A0A6C0U081_9GAMM</name>
<evidence type="ECO:0000313" key="4">
    <source>
        <dbReference type="Proteomes" id="UP000477680"/>
    </source>
</evidence>
<feature type="transmembrane region" description="Helical" evidence="1">
    <location>
        <begin position="41"/>
        <end position="65"/>
    </location>
</feature>
<organism evidence="3 4">
    <name type="scientific">Kineobactrum salinum</name>
    <dbReference type="NCBI Taxonomy" id="2708301"/>
    <lineage>
        <taxon>Bacteria</taxon>
        <taxon>Pseudomonadati</taxon>
        <taxon>Pseudomonadota</taxon>
        <taxon>Gammaproteobacteria</taxon>
        <taxon>Cellvibrionales</taxon>
        <taxon>Halieaceae</taxon>
        <taxon>Kineobactrum</taxon>
    </lineage>
</organism>
<evidence type="ECO:0000259" key="2">
    <source>
        <dbReference type="PROSITE" id="PS50850"/>
    </source>
</evidence>
<dbReference type="RefSeq" id="WP_163493627.1">
    <property type="nucleotide sequence ID" value="NZ_CP048711.1"/>
</dbReference>
<reference evidence="3 4" key="1">
    <citation type="submission" date="2020-02" db="EMBL/GenBank/DDBJ databases">
        <title>Genome sequencing for Kineobactrum sp. M2.</title>
        <authorList>
            <person name="Park S.-J."/>
        </authorList>
    </citation>
    <scope>NUCLEOTIDE SEQUENCE [LARGE SCALE GENOMIC DNA]</scope>
    <source>
        <strain evidence="3 4">M2</strain>
    </source>
</reference>
<evidence type="ECO:0000256" key="1">
    <source>
        <dbReference type="SAM" id="Phobius"/>
    </source>
</evidence>
<dbReference type="GO" id="GO:0022857">
    <property type="term" value="F:transmembrane transporter activity"/>
    <property type="evidence" value="ECO:0007669"/>
    <property type="project" value="InterPro"/>
</dbReference>
<keyword evidence="1" id="KW-0472">Membrane</keyword>
<dbReference type="KEGG" id="kim:G3T16_02110"/>